<dbReference type="InterPro" id="IPR041975">
    <property type="entry name" value="KOW_Spt5_2"/>
</dbReference>
<evidence type="ECO:0000256" key="7">
    <source>
        <dbReference type="ARBA" id="ARBA00023159"/>
    </source>
</evidence>
<feature type="domain" description="KOW" evidence="12">
    <location>
        <begin position="451"/>
        <end position="478"/>
    </location>
</feature>
<accession>A0AAP0JVY0</accession>
<evidence type="ECO:0000259" key="12">
    <source>
        <dbReference type="SMART" id="SM00739"/>
    </source>
</evidence>
<proteinExistence type="inferred from homology"/>
<dbReference type="Pfam" id="PF23287">
    <property type="entry name" value="KOW7_SPT5"/>
    <property type="match status" value="1"/>
</dbReference>
<dbReference type="SMART" id="SM00738">
    <property type="entry name" value="NGN"/>
    <property type="match status" value="1"/>
</dbReference>
<evidence type="ECO:0000256" key="1">
    <source>
        <dbReference type="ARBA" id="ARBA00004123"/>
    </source>
</evidence>
<dbReference type="GO" id="GO:0032044">
    <property type="term" value="C:DSIF complex"/>
    <property type="evidence" value="ECO:0007669"/>
    <property type="project" value="TreeGrafter"/>
</dbReference>
<protein>
    <recommendedName>
        <fullName evidence="15">Transcription elongation factor SPT5</fullName>
    </recommendedName>
</protein>
<dbReference type="CDD" id="cd06084">
    <property type="entry name" value="KOW_Spt5_4"/>
    <property type="match status" value="1"/>
</dbReference>
<dbReference type="InterPro" id="IPR006645">
    <property type="entry name" value="NGN-like_dom"/>
</dbReference>
<dbReference type="PANTHER" id="PTHR11125">
    <property type="entry name" value="SUPPRESSOR OF TY 5"/>
    <property type="match status" value="1"/>
</dbReference>
<dbReference type="FunFam" id="3.30.70.940:FF:000007">
    <property type="entry name" value="Transcription elongation factor SPT5"/>
    <property type="match status" value="1"/>
</dbReference>
<dbReference type="Pfam" id="PF23284">
    <property type="entry name" value="KOW2_Spt5"/>
    <property type="match status" value="1"/>
</dbReference>
<dbReference type="InterPro" id="IPR041977">
    <property type="entry name" value="KOW_Spt5_4"/>
</dbReference>
<keyword evidence="6" id="KW-0805">Transcription regulation</keyword>
<dbReference type="FunFam" id="2.30.30.30:FF:000028">
    <property type="entry name" value="Transcription elongation factor SPT5"/>
    <property type="match status" value="1"/>
</dbReference>
<keyword evidence="5" id="KW-0677">Repeat</keyword>
<evidence type="ECO:0000256" key="9">
    <source>
        <dbReference type="ARBA" id="ARBA00023242"/>
    </source>
</evidence>
<dbReference type="FunFam" id="2.30.30.30:FF:000027">
    <property type="entry name" value="Transcription elongation factor SPT5"/>
    <property type="match status" value="1"/>
</dbReference>
<dbReference type="CDD" id="cd06083">
    <property type="entry name" value="KOW_Spt5_3"/>
    <property type="match status" value="1"/>
</dbReference>
<feature type="compositionally biased region" description="Polar residues" evidence="10">
    <location>
        <begin position="643"/>
        <end position="653"/>
    </location>
</feature>
<comment type="similarity">
    <text evidence="2">Belongs to the SPT5 family.</text>
</comment>
<dbReference type="Pfam" id="PF23042">
    <property type="entry name" value="KOW1_SPT5"/>
    <property type="match status" value="1"/>
</dbReference>
<dbReference type="InterPro" id="IPR041973">
    <property type="entry name" value="KOW_Spt5_1"/>
</dbReference>
<sequence length="827" mass="91611">MARRRDEDEEESGEEEEEYYVKKRRRSLFMEDAEEEEEDEDEEDDGGRASRRKQRRRSGSQFFDLEAVVDSDDEEEEEEDGDDDFIVDGGAELPDEVDERRVQRVPLLPREDEQEDFEALERTIHARYARSSLSEYEEEMADVEQQALLPSVRDPKLWTVKCAVGHEREVAVCLMQKYADRGSDLLIRSAIALDHLKGFIYVEADKEAHVKEACRGLRNIYSAKPLLVPIKEMTDVLSVETKAIDISRDTWVRMKNGTYKGDLAKVVDVDDVGKKVTVKLIPRIDFQALANKLEGRDAGKKAFVPPPRFMNIEELRELHIRVNRRRDPRSGDYYESICGNRGMMFKDGFLLKTVAMKSISTTNVQPTFDEREKFRNPEDGDGDMAGLSTLLANRKKGRFMRGDAVTVVRGDLKNLMGWVEKVEEDNVHIRPEMEDLPERTLAVNERDLCKYFKPGDHVKVVSGAQEGATGMVVKVEGRVLILVSDTTKEDVLKGVPDRPQVALVKSSEIKSKLERKINAQDRLKNLVSVKDVVRIVEGPCKGKQGPVEHIFRGILFIIDRHHLEHAGYICADAQSCVVVGGLHANGDRSGGSLSSRFPPARASPFHVSPSPRRSPRGGPPITCKLLTQPGTPPVRRPCEAPTPGSTWANTSCGSYHEAGTPRESSGAYASAPSPYLPSIPGQPMTPSSASYLPNTTGGQPMTPGDGNLDVMSPTIGGDGDGSWLMTDILVNVQRPGENPGVGVVRDVLPDGTCKISLESIGETITTLTNELEIVVPRKSDKIKIMSGSERGATGKLIGIDGTDGIVKVDDTLNVKILDMDILAILAQ</sequence>
<dbReference type="CDD" id="cd06082">
    <property type="entry name" value="KOW_Spt5_2"/>
    <property type="match status" value="1"/>
</dbReference>
<feature type="compositionally biased region" description="Basic residues" evidence="10">
    <location>
        <begin position="49"/>
        <end position="58"/>
    </location>
</feature>
<gene>
    <name evidence="13" type="ORF">Scep_010371</name>
</gene>
<dbReference type="InterPro" id="IPR057934">
    <property type="entry name" value="KOW_Spt5_7"/>
</dbReference>
<dbReference type="Gene3D" id="3.30.70.940">
    <property type="entry name" value="NusG, N-terminal domain"/>
    <property type="match status" value="1"/>
</dbReference>
<dbReference type="EMBL" id="JBBNAG010000004">
    <property type="protein sequence ID" value="KAK9140690.1"/>
    <property type="molecule type" value="Genomic_DNA"/>
</dbReference>
<dbReference type="SUPFAM" id="SSF50104">
    <property type="entry name" value="Translation proteins SH3-like domain"/>
    <property type="match status" value="1"/>
</dbReference>
<dbReference type="InterPro" id="IPR057935">
    <property type="entry name" value="KOW_Spt5_6_plant"/>
</dbReference>
<evidence type="ECO:0000256" key="3">
    <source>
        <dbReference type="ARBA" id="ARBA00022491"/>
    </source>
</evidence>
<dbReference type="CDD" id="cd06081">
    <property type="entry name" value="KOW_Spt5_1"/>
    <property type="match status" value="1"/>
</dbReference>
<feature type="compositionally biased region" description="Acidic residues" evidence="10">
    <location>
        <begin position="7"/>
        <end position="18"/>
    </location>
</feature>
<evidence type="ECO:0000259" key="11">
    <source>
        <dbReference type="SMART" id="SM00738"/>
    </source>
</evidence>
<keyword evidence="7" id="KW-0010">Activator</keyword>
<dbReference type="GO" id="GO:0006412">
    <property type="term" value="P:translation"/>
    <property type="evidence" value="ECO:0007669"/>
    <property type="project" value="InterPro"/>
</dbReference>
<dbReference type="Pfam" id="PF23038">
    <property type="entry name" value="KOW6_SPT51-2"/>
    <property type="match status" value="1"/>
</dbReference>
<dbReference type="InterPro" id="IPR022581">
    <property type="entry name" value="Spt5_N"/>
</dbReference>
<evidence type="ECO:0008006" key="15">
    <source>
        <dbReference type="Google" id="ProtNLM"/>
    </source>
</evidence>
<evidence type="ECO:0000256" key="10">
    <source>
        <dbReference type="SAM" id="MobiDB-lite"/>
    </source>
</evidence>
<dbReference type="InterPro" id="IPR039385">
    <property type="entry name" value="NGN_Euk"/>
</dbReference>
<evidence type="ECO:0000256" key="2">
    <source>
        <dbReference type="ARBA" id="ARBA00006956"/>
    </source>
</evidence>
<evidence type="ECO:0000313" key="14">
    <source>
        <dbReference type="Proteomes" id="UP001419268"/>
    </source>
</evidence>
<feature type="compositionally biased region" description="Acidic residues" evidence="10">
    <location>
        <begin position="31"/>
        <end position="45"/>
    </location>
</feature>
<evidence type="ECO:0000256" key="5">
    <source>
        <dbReference type="ARBA" id="ARBA00022737"/>
    </source>
</evidence>
<keyword evidence="4" id="KW-0597">Phosphoprotein</keyword>
<dbReference type="Pfam" id="PF11942">
    <property type="entry name" value="Spt5_N"/>
    <property type="match status" value="1"/>
</dbReference>
<dbReference type="InterPro" id="IPR014722">
    <property type="entry name" value="Rib_uL2_dom2"/>
</dbReference>
<dbReference type="InterPro" id="IPR039659">
    <property type="entry name" value="SPT5"/>
</dbReference>
<dbReference type="Pfam" id="PF23291">
    <property type="entry name" value="KOW4_SPT5"/>
    <property type="match status" value="1"/>
</dbReference>
<dbReference type="GO" id="GO:0032784">
    <property type="term" value="P:regulation of DNA-templated transcription elongation"/>
    <property type="evidence" value="ECO:0007669"/>
    <property type="project" value="InterPro"/>
</dbReference>
<dbReference type="PANTHER" id="PTHR11125:SF7">
    <property type="entry name" value="TRANSCRIPTION ELONGATION FACTOR SPT5"/>
    <property type="match status" value="1"/>
</dbReference>
<keyword evidence="3" id="KW-0678">Repressor</keyword>
<name>A0AAP0JVY0_9MAGN</name>
<feature type="compositionally biased region" description="Acidic residues" evidence="10">
    <location>
        <begin position="67"/>
        <end position="86"/>
    </location>
</feature>
<feature type="compositionally biased region" description="Polar residues" evidence="10">
    <location>
        <begin position="684"/>
        <end position="699"/>
    </location>
</feature>
<comment type="subcellular location">
    <subcellularLocation>
        <location evidence="1">Nucleus</location>
    </subcellularLocation>
</comment>
<dbReference type="InterPro" id="IPR005824">
    <property type="entry name" value="KOW"/>
</dbReference>
<dbReference type="InterPro" id="IPR008991">
    <property type="entry name" value="Translation_prot_SH3-like_sf"/>
</dbReference>
<reference evidence="13 14" key="1">
    <citation type="submission" date="2024-01" db="EMBL/GenBank/DDBJ databases">
        <title>Genome assemblies of Stephania.</title>
        <authorList>
            <person name="Yang L."/>
        </authorList>
    </citation>
    <scope>NUCLEOTIDE SEQUENCE [LARGE SCALE GENOMIC DNA]</scope>
    <source>
        <strain evidence="13">JXDWG</strain>
        <tissue evidence="13">Leaf</tissue>
    </source>
</reference>
<feature type="domain" description="NusG-like N-terminal" evidence="11">
    <location>
        <begin position="154"/>
        <end position="240"/>
    </location>
</feature>
<dbReference type="CDD" id="cd09888">
    <property type="entry name" value="NGN_Euk"/>
    <property type="match status" value="1"/>
</dbReference>
<feature type="domain" description="KOW" evidence="12">
    <location>
        <begin position="245"/>
        <end position="272"/>
    </location>
</feature>
<organism evidence="13 14">
    <name type="scientific">Stephania cephalantha</name>
    <dbReference type="NCBI Taxonomy" id="152367"/>
    <lineage>
        <taxon>Eukaryota</taxon>
        <taxon>Viridiplantae</taxon>
        <taxon>Streptophyta</taxon>
        <taxon>Embryophyta</taxon>
        <taxon>Tracheophyta</taxon>
        <taxon>Spermatophyta</taxon>
        <taxon>Magnoliopsida</taxon>
        <taxon>Ranunculales</taxon>
        <taxon>Menispermaceae</taxon>
        <taxon>Menispermoideae</taxon>
        <taxon>Cissampelideae</taxon>
        <taxon>Stephania</taxon>
    </lineage>
</organism>
<keyword evidence="9" id="KW-0539">Nucleus</keyword>
<dbReference type="GO" id="GO:0006357">
    <property type="term" value="P:regulation of transcription by RNA polymerase II"/>
    <property type="evidence" value="ECO:0007669"/>
    <property type="project" value="InterPro"/>
</dbReference>
<feature type="domain" description="KOW" evidence="12">
    <location>
        <begin position="398"/>
        <end position="425"/>
    </location>
</feature>
<dbReference type="InterPro" id="IPR041976">
    <property type="entry name" value="KOW_Spt5_3"/>
</dbReference>
<dbReference type="GO" id="GO:0006368">
    <property type="term" value="P:transcription elongation by RNA polymerase II"/>
    <property type="evidence" value="ECO:0007669"/>
    <property type="project" value="TreeGrafter"/>
</dbReference>
<feature type="compositionally biased region" description="Low complexity" evidence="10">
    <location>
        <begin position="664"/>
        <end position="678"/>
    </location>
</feature>
<evidence type="ECO:0000256" key="4">
    <source>
        <dbReference type="ARBA" id="ARBA00022553"/>
    </source>
</evidence>
<feature type="region of interest" description="Disordered" evidence="10">
    <location>
        <begin position="588"/>
        <end position="715"/>
    </location>
</feature>
<dbReference type="InterPro" id="IPR036735">
    <property type="entry name" value="NGN_dom_sf"/>
</dbReference>
<dbReference type="GO" id="GO:0003729">
    <property type="term" value="F:mRNA binding"/>
    <property type="evidence" value="ECO:0007669"/>
    <property type="project" value="TreeGrafter"/>
</dbReference>
<dbReference type="Pfam" id="PF03439">
    <property type="entry name" value="Spt5-NGN"/>
    <property type="match status" value="1"/>
</dbReference>
<keyword evidence="14" id="KW-1185">Reference proteome</keyword>
<feature type="domain" description="KOW" evidence="12">
    <location>
        <begin position="526"/>
        <end position="553"/>
    </location>
</feature>
<dbReference type="AlphaFoldDB" id="A0AAP0JVY0"/>
<feature type="domain" description="KOW" evidence="12">
    <location>
        <begin position="775"/>
        <end position="802"/>
    </location>
</feature>
<evidence type="ECO:0000256" key="8">
    <source>
        <dbReference type="ARBA" id="ARBA00023163"/>
    </source>
</evidence>
<dbReference type="InterPro" id="IPR005825">
    <property type="entry name" value="Ribosomal_uL24_CS"/>
</dbReference>
<dbReference type="PROSITE" id="PS01108">
    <property type="entry name" value="RIBOSOMAL_L24"/>
    <property type="match status" value="1"/>
</dbReference>
<evidence type="ECO:0000313" key="13">
    <source>
        <dbReference type="EMBL" id="KAK9140690.1"/>
    </source>
</evidence>
<dbReference type="CDD" id="cd06086">
    <property type="entry name" value="KOW_Spt5_6"/>
    <property type="match status" value="1"/>
</dbReference>
<dbReference type="GO" id="GO:0003735">
    <property type="term" value="F:structural constituent of ribosome"/>
    <property type="evidence" value="ECO:0007669"/>
    <property type="project" value="InterPro"/>
</dbReference>
<dbReference type="GO" id="GO:0005840">
    <property type="term" value="C:ribosome"/>
    <property type="evidence" value="ECO:0007669"/>
    <property type="project" value="InterPro"/>
</dbReference>
<comment type="caution">
    <text evidence="13">The sequence shown here is derived from an EMBL/GenBank/DDBJ whole genome shotgun (WGS) entry which is preliminary data.</text>
</comment>
<dbReference type="SMART" id="SM00739">
    <property type="entry name" value="KOW"/>
    <property type="match status" value="5"/>
</dbReference>
<keyword evidence="8" id="KW-0804">Transcription</keyword>
<evidence type="ECO:0000256" key="6">
    <source>
        <dbReference type="ARBA" id="ARBA00023015"/>
    </source>
</evidence>
<feature type="region of interest" description="Disordered" evidence="10">
    <location>
        <begin position="1"/>
        <end position="90"/>
    </location>
</feature>
<dbReference type="InterPro" id="IPR005100">
    <property type="entry name" value="NGN-domain"/>
</dbReference>
<dbReference type="Gene3D" id="2.30.30.30">
    <property type="match status" value="3"/>
</dbReference>
<dbReference type="Proteomes" id="UP001419268">
    <property type="component" value="Unassembled WGS sequence"/>
</dbReference>